<evidence type="ECO:0000313" key="3">
    <source>
        <dbReference type="Proteomes" id="UP001337305"/>
    </source>
</evidence>
<accession>A0ABU7XTS9</accession>
<proteinExistence type="predicted"/>
<keyword evidence="3" id="KW-1185">Reference proteome</keyword>
<dbReference type="EMBL" id="JAODOP010000004">
    <property type="protein sequence ID" value="MEF3834139.1"/>
    <property type="molecule type" value="Genomic_DNA"/>
</dbReference>
<feature type="repeat" description="TPR" evidence="1">
    <location>
        <begin position="271"/>
        <end position="304"/>
    </location>
</feature>
<gene>
    <name evidence="2" type="ORF">N1F79_13455</name>
</gene>
<dbReference type="Proteomes" id="UP001337305">
    <property type="component" value="Unassembled WGS sequence"/>
</dbReference>
<reference evidence="2 3" key="1">
    <citation type="submission" date="2022-09" db="EMBL/GenBank/DDBJ databases">
        <title>Genome sequencing of Flavivirga sp. MEBiC05379.</title>
        <authorList>
            <person name="Oh H.-M."/>
            <person name="Kwon K.K."/>
            <person name="Park M.J."/>
            <person name="Yang S.-H."/>
        </authorList>
    </citation>
    <scope>NUCLEOTIDE SEQUENCE [LARGE SCALE GENOMIC DNA]</scope>
    <source>
        <strain evidence="2 3">MEBiC05379</strain>
    </source>
</reference>
<dbReference type="SUPFAM" id="SSF48452">
    <property type="entry name" value="TPR-like"/>
    <property type="match status" value="1"/>
</dbReference>
<protein>
    <submittedName>
        <fullName evidence="2">Tetratricopeptide repeat protein</fullName>
    </submittedName>
</protein>
<dbReference type="SMART" id="SM00028">
    <property type="entry name" value="TPR"/>
    <property type="match status" value="2"/>
</dbReference>
<comment type="caution">
    <text evidence="2">The sequence shown here is derived from an EMBL/GenBank/DDBJ whole genome shotgun (WGS) entry which is preliminary data.</text>
</comment>
<dbReference type="InterPro" id="IPR019734">
    <property type="entry name" value="TPR_rpt"/>
</dbReference>
<name>A0ABU7XTS9_9FLAO</name>
<evidence type="ECO:0000313" key="2">
    <source>
        <dbReference type="EMBL" id="MEF3834139.1"/>
    </source>
</evidence>
<dbReference type="PROSITE" id="PS50005">
    <property type="entry name" value="TPR"/>
    <property type="match status" value="1"/>
</dbReference>
<sequence>MGKRHIILILFLIPCIGLAQLNKSNLLGSWVKIKTEMKDSSYLIPVYPDYIKHFEMVFRDNDYDTDYYPAQKKDNSNSKYKLRGNRIVASKHFAYEVEKLNKDSLIIVEQMKGVEDDKLKRHYLIKKANINLTEKQKHISSNHLIANPYYTPQFSQNLERYLNRGLQKTHKSLSLKGTINILLKDKKVRTEITYRDKDDPFREGVIVNLLNETFNFWDVSGFENYDSIAINFVIIMEKTKTYRGLNIGLLTDSFTQLRGLYGLTYEQIRDGNKYFNLGLSSFQKDKFDEAIKYFTKSFEINHTKVDALYNRAACYVQKTEYLKACYDWARLAELGQKRGEKLLKENCVIEKTKN</sequence>
<dbReference type="InterPro" id="IPR011990">
    <property type="entry name" value="TPR-like_helical_dom_sf"/>
</dbReference>
<dbReference type="RefSeq" id="WP_303306473.1">
    <property type="nucleotide sequence ID" value="NZ_JAODOP010000004.1"/>
</dbReference>
<organism evidence="2 3">
    <name type="scientific">Flavivirga spongiicola</name>
    <dbReference type="NCBI Taxonomy" id="421621"/>
    <lineage>
        <taxon>Bacteria</taxon>
        <taxon>Pseudomonadati</taxon>
        <taxon>Bacteroidota</taxon>
        <taxon>Flavobacteriia</taxon>
        <taxon>Flavobacteriales</taxon>
        <taxon>Flavobacteriaceae</taxon>
        <taxon>Flavivirga</taxon>
    </lineage>
</organism>
<keyword evidence="1" id="KW-0802">TPR repeat</keyword>
<evidence type="ECO:0000256" key="1">
    <source>
        <dbReference type="PROSITE-ProRule" id="PRU00339"/>
    </source>
</evidence>
<dbReference type="Gene3D" id="1.25.40.10">
    <property type="entry name" value="Tetratricopeptide repeat domain"/>
    <property type="match status" value="1"/>
</dbReference>